<dbReference type="InterPro" id="IPR024072">
    <property type="entry name" value="DHFR-like_dom_sf"/>
</dbReference>
<dbReference type="Pfam" id="PF00186">
    <property type="entry name" value="DHFR_1"/>
    <property type="match status" value="1"/>
</dbReference>
<dbReference type="GO" id="GO:0046452">
    <property type="term" value="P:dihydrofolate metabolic process"/>
    <property type="evidence" value="ECO:0007669"/>
    <property type="project" value="TreeGrafter"/>
</dbReference>
<evidence type="ECO:0000313" key="8">
    <source>
        <dbReference type="EMBL" id="PIR86359.1"/>
    </source>
</evidence>
<dbReference type="PANTHER" id="PTHR48069:SF3">
    <property type="entry name" value="DIHYDROFOLATE REDUCTASE"/>
    <property type="match status" value="1"/>
</dbReference>
<feature type="domain" description="DHFR" evidence="7">
    <location>
        <begin position="1"/>
        <end position="99"/>
    </location>
</feature>
<dbReference type="Gene3D" id="3.40.430.10">
    <property type="entry name" value="Dihydrofolate Reductase, subunit A"/>
    <property type="match status" value="1"/>
</dbReference>
<reference evidence="9" key="1">
    <citation type="submission" date="2017-09" db="EMBL/GenBank/DDBJ databases">
        <title>Depth-based differentiation of microbial function through sediment-hosted aquifers and enrichment of novel symbionts in the deep terrestrial subsurface.</title>
        <authorList>
            <person name="Probst A.J."/>
            <person name="Ladd B."/>
            <person name="Jarett J.K."/>
            <person name="Geller-Mcgrath D.E."/>
            <person name="Sieber C.M.K."/>
            <person name="Emerson J.B."/>
            <person name="Anantharaman K."/>
            <person name="Thomas B.C."/>
            <person name="Malmstrom R."/>
            <person name="Stieglmeier M."/>
            <person name="Klingl A."/>
            <person name="Woyke T."/>
            <person name="Ryan C.M."/>
            <person name="Banfield J.F."/>
        </authorList>
    </citation>
    <scope>NUCLEOTIDE SEQUENCE [LARGE SCALE GENOMIC DNA]</scope>
</reference>
<evidence type="ECO:0000256" key="5">
    <source>
        <dbReference type="ARBA" id="ARBA00022857"/>
    </source>
</evidence>
<dbReference type="CDD" id="cd00209">
    <property type="entry name" value="DHFR"/>
    <property type="match status" value="1"/>
</dbReference>
<dbReference type="InterPro" id="IPR012259">
    <property type="entry name" value="DHFR"/>
</dbReference>
<dbReference type="Proteomes" id="UP000230706">
    <property type="component" value="Unassembled WGS sequence"/>
</dbReference>
<proteinExistence type="inferred from homology"/>
<evidence type="ECO:0000256" key="1">
    <source>
        <dbReference type="ARBA" id="ARBA00004903"/>
    </source>
</evidence>
<evidence type="ECO:0000256" key="3">
    <source>
        <dbReference type="ARBA" id="ARBA00012856"/>
    </source>
</evidence>
<dbReference type="SUPFAM" id="SSF53597">
    <property type="entry name" value="Dihydrofolate reductase-like"/>
    <property type="match status" value="1"/>
</dbReference>
<evidence type="ECO:0000256" key="2">
    <source>
        <dbReference type="ARBA" id="ARBA00009539"/>
    </source>
</evidence>
<dbReference type="EMBL" id="PFBF01000029">
    <property type="protein sequence ID" value="PIR86359.1"/>
    <property type="molecule type" value="Genomic_DNA"/>
</dbReference>
<dbReference type="GO" id="GO:0004146">
    <property type="term" value="F:dihydrofolate reductase activity"/>
    <property type="evidence" value="ECO:0007669"/>
    <property type="project" value="UniProtKB-EC"/>
</dbReference>
<dbReference type="EC" id="1.5.1.3" evidence="3"/>
<comment type="caution">
    <text evidence="8">The sequence shown here is derived from an EMBL/GenBank/DDBJ whole genome shotgun (WGS) entry which is preliminary data.</text>
</comment>
<comment type="pathway">
    <text evidence="1">Cofactor biosynthesis; tetrahydrofolate biosynthesis; 5,6,7,8-tetrahydrofolate from 7,8-dihydrofolate: step 1/1.</text>
</comment>
<protein>
    <recommendedName>
        <fullName evidence="3">dihydrofolate reductase</fullName>
        <ecNumber evidence="3">1.5.1.3</ecNumber>
    </recommendedName>
</protein>
<dbReference type="AlphaFoldDB" id="A0A2H0UIY3"/>
<dbReference type="InterPro" id="IPR001796">
    <property type="entry name" value="DHFR_dom"/>
</dbReference>
<organism evidence="8 9">
    <name type="scientific">Candidatus Kaiserbacteria bacterium CG10_big_fil_rev_8_21_14_0_10_43_70</name>
    <dbReference type="NCBI Taxonomy" id="1974605"/>
    <lineage>
        <taxon>Bacteria</taxon>
        <taxon>Candidatus Kaiseribacteriota</taxon>
    </lineage>
</organism>
<comment type="similarity">
    <text evidence="2">Belongs to the dihydrofolate reductase family.</text>
</comment>
<dbReference type="PROSITE" id="PS51330">
    <property type="entry name" value="DHFR_2"/>
    <property type="match status" value="1"/>
</dbReference>
<name>A0A2H0UIY3_9BACT</name>
<dbReference type="GO" id="GO:0046655">
    <property type="term" value="P:folic acid metabolic process"/>
    <property type="evidence" value="ECO:0007669"/>
    <property type="project" value="TreeGrafter"/>
</dbReference>
<accession>A0A2H0UIY3</accession>
<evidence type="ECO:0000256" key="6">
    <source>
        <dbReference type="ARBA" id="ARBA00023002"/>
    </source>
</evidence>
<dbReference type="PANTHER" id="PTHR48069">
    <property type="entry name" value="DIHYDROFOLATE REDUCTASE"/>
    <property type="match status" value="1"/>
</dbReference>
<evidence type="ECO:0000259" key="7">
    <source>
        <dbReference type="PROSITE" id="PS51330"/>
    </source>
</evidence>
<keyword evidence="6" id="KW-0560">Oxidoreductase</keyword>
<sequence>MSRSREYSVVNSKCTVVHTVDEALSATRCANEVFVIGGAEIYSLFFPMARFLYITTVDGEFEGDTLFPEWDRVEWKPASTVEVPISQNEIPTSFRVWERTEALRL</sequence>
<evidence type="ECO:0000256" key="4">
    <source>
        <dbReference type="ARBA" id="ARBA00022563"/>
    </source>
</evidence>
<keyword evidence="4" id="KW-0554">One-carbon metabolism</keyword>
<gene>
    <name evidence="8" type="ORF">COU13_01335</name>
</gene>
<keyword evidence="5" id="KW-0521">NADP</keyword>
<dbReference type="GO" id="GO:0006730">
    <property type="term" value="P:one-carbon metabolic process"/>
    <property type="evidence" value="ECO:0007669"/>
    <property type="project" value="UniProtKB-KW"/>
</dbReference>
<dbReference type="GO" id="GO:0005829">
    <property type="term" value="C:cytosol"/>
    <property type="evidence" value="ECO:0007669"/>
    <property type="project" value="TreeGrafter"/>
</dbReference>
<dbReference type="GO" id="GO:0046654">
    <property type="term" value="P:tetrahydrofolate biosynthetic process"/>
    <property type="evidence" value="ECO:0007669"/>
    <property type="project" value="InterPro"/>
</dbReference>
<dbReference type="GO" id="GO:0050661">
    <property type="term" value="F:NADP binding"/>
    <property type="evidence" value="ECO:0007669"/>
    <property type="project" value="InterPro"/>
</dbReference>
<evidence type="ECO:0000313" key="9">
    <source>
        <dbReference type="Proteomes" id="UP000230706"/>
    </source>
</evidence>